<keyword evidence="2" id="KW-1185">Reference proteome</keyword>
<name>A0A822ZID9_NELNU</name>
<gene>
    <name evidence="1" type="ORF">HUJ06_002550</name>
</gene>
<protein>
    <submittedName>
        <fullName evidence="1">Uncharacterized protein</fullName>
    </submittedName>
</protein>
<reference evidence="1 2" key="1">
    <citation type="journal article" date="2020" name="Mol. Biol. Evol.">
        <title>Distinct Expression and Methylation Patterns for Genes with Different Fates following a Single Whole-Genome Duplication in Flowering Plants.</title>
        <authorList>
            <person name="Shi T."/>
            <person name="Rahmani R.S."/>
            <person name="Gugger P.F."/>
            <person name="Wang M."/>
            <person name="Li H."/>
            <person name="Zhang Y."/>
            <person name="Li Z."/>
            <person name="Wang Q."/>
            <person name="Van de Peer Y."/>
            <person name="Marchal K."/>
            <person name="Chen J."/>
        </authorList>
    </citation>
    <scope>NUCLEOTIDE SEQUENCE [LARGE SCALE GENOMIC DNA]</scope>
    <source>
        <tissue evidence="1">Leaf</tissue>
    </source>
</reference>
<dbReference type="AlphaFoldDB" id="A0A822ZID9"/>
<organism evidence="1 2">
    <name type="scientific">Nelumbo nucifera</name>
    <name type="common">Sacred lotus</name>
    <dbReference type="NCBI Taxonomy" id="4432"/>
    <lineage>
        <taxon>Eukaryota</taxon>
        <taxon>Viridiplantae</taxon>
        <taxon>Streptophyta</taxon>
        <taxon>Embryophyta</taxon>
        <taxon>Tracheophyta</taxon>
        <taxon>Spermatophyta</taxon>
        <taxon>Magnoliopsida</taxon>
        <taxon>Proteales</taxon>
        <taxon>Nelumbonaceae</taxon>
        <taxon>Nelumbo</taxon>
    </lineage>
</organism>
<comment type="caution">
    <text evidence="1">The sequence shown here is derived from an EMBL/GenBank/DDBJ whole genome shotgun (WGS) entry which is preliminary data.</text>
</comment>
<dbReference type="Proteomes" id="UP000607653">
    <property type="component" value="Unassembled WGS sequence"/>
</dbReference>
<dbReference type="EMBL" id="DUZY01000007">
    <property type="protein sequence ID" value="DAD44320.1"/>
    <property type="molecule type" value="Genomic_DNA"/>
</dbReference>
<proteinExistence type="predicted"/>
<evidence type="ECO:0000313" key="1">
    <source>
        <dbReference type="EMBL" id="DAD44320.1"/>
    </source>
</evidence>
<evidence type="ECO:0000313" key="2">
    <source>
        <dbReference type="Proteomes" id="UP000607653"/>
    </source>
</evidence>
<accession>A0A822ZID9</accession>
<sequence length="63" mass="6979">MGTYRKTARDTATEAKPVGHTGCVVKATVEKKVRGLGCEAKREENDMLDAMWKSIADRRNPVT</sequence>